<dbReference type="AlphaFoldDB" id="A0A9P0YQ91"/>
<feature type="compositionally biased region" description="Basic and acidic residues" evidence="1">
    <location>
        <begin position="8"/>
        <end position="56"/>
    </location>
</feature>
<dbReference type="Proteomes" id="UP001152484">
    <property type="component" value="Unassembled WGS sequence"/>
</dbReference>
<reference evidence="3" key="1">
    <citation type="submission" date="2022-07" db="EMBL/GenBank/DDBJ databases">
        <authorList>
            <person name="Macas J."/>
            <person name="Novak P."/>
            <person name="Neumann P."/>
        </authorList>
    </citation>
    <scope>NUCLEOTIDE SEQUENCE</scope>
</reference>
<comment type="caution">
    <text evidence="3">The sequence shown here is derived from an EMBL/GenBank/DDBJ whole genome shotgun (WGS) entry which is preliminary data.</text>
</comment>
<dbReference type="EMBL" id="CAMAPE010000008">
    <property type="protein sequence ID" value="CAH9071717.1"/>
    <property type="molecule type" value="Genomic_DNA"/>
</dbReference>
<evidence type="ECO:0000256" key="1">
    <source>
        <dbReference type="SAM" id="MobiDB-lite"/>
    </source>
</evidence>
<gene>
    <name evidence="2" type="ORF">CEURO_LOCUS4038</name>
    <name evidence="3" type="ORF">CEURO_LOCUS4043</name>
</gene>
<name>A0A9P0YQ91_CUSEU</name>
<feature type="region of interest" description="Disordered" evidence="1">
    <location>
        <begin position="1"/>
        <end position="93"/>
    </location>
</feature>
<proteinExistence type="predicted"/>
<evidence type="ECO:0000313" key="4">
    <source>
        <dbReference type="Proteomes" id="UP001152484"/>
    </source>
</evidence>
<dbReference type="InterPro" id="IPR021109">
    <property type="entry name" value="Peptidase_aspartic_dom_sf"/>
</dbReference>
<protein>
    <submittedName>
        <fullName evidence="3">Uncharacterized protein</fullName>
    </submittedName>
</protein>
<accession>A0A9P0YQ91</accession>
<feature type="region of interest" description="Disordered" evidence="1">
    <location>
        <begin position="213"/>
        <end position="299"/>
    </location>
</feature>
<evidence type="ECO:0000313" key="3">
    <source>
        <dbReference type="EMBL" id="CAH9071729.1"/>
    </source>
</evidence>
<feature type="compositionally biased region" description="Low complexity" evidence="1">
    <location>
        <begin position="70"/>
        <end position="80"/>
    </location>
</feature>
<dbReference type="EMBL" id="CAMAPE010000008">
    <property type="protein sequence ID" value="CAH9071729.1"/>
    <property type="molecule type" value="Genomic_DNA"/>
</dbReference>
<evidence type="ECO:0000313" key="2">
    <source>
        <dbReference type="EMBL" id="CAH9071717.1"/>
    </source>
</evidence>
<dbReference type="OrthoDB" id="1934862at2759"/>
<dbReference type="Gene3D" id="2.40.70.10">
    <property type="entry name" value="Acid Proteases"/>
    <property type="match status" value="1"/>
</dbReference>
<dbReference type="CDD" id="cd00303">
    <property type="entry name" value="retropepsin_like"/>
    <property type="match status" value="1"/>
</dbReference>
<sequence>MVTTRGMMEARLENVERELENSRTETSRMREEMRKVAQRTRDELREFISQRGESRGRSKTTKRSKRLDSSESSSSSSEQSTPGTMEKRYGLREEHRWSELSASGLRKLERNSEKVGKNRDEARKTSDDGRKTRDEVGARSKTEELPLFHKVEAYAWIGRMERYFRVQAIAERFKVDIAAKAMGEAADGWFQWWDFQKREDSWEALKKDLIRDFSPRHRQKTGKTAKPESSRSSHYHSKKWLQVENPNSQSPDSSLSGLMSSLVSQPAKESPQSINKTEMEPTESVIKKLNKKDETEEQGEIIQWPENSCIGKKRPGTMAISPKWEEAGTSNMQLSSMNKEGITVPKTFRVKGKLTSGRTTKDIIILIDCGATHNFISQRVAQTAGVSVHQLPEYKREIGNGDLIRNDGRCEAVSINIQQTNIIQDFYVLELGEIEMVLGLEWLSGLGTVEFNFNQLTIKWRENGRVRKLQGDAHLSRHQVPLKSITAKIQANEEEFCLLKSAMIETEMEKETANPWKKEGFTEIADRFTLEYQCNTIQVDLDFMNQAVERLKRLIEQIVEKHEENFGKRVVVALYEAACCALASIEYERIEFVPGKMLIQLERQRLGEVLGTWSRSGGCVLSSILPSSGADSKTETYSPEDDYVFFMGDSVRDQTLGRDGGNNCGQKDHYVDTEIEWRSKRRKLYELKYWEGRGARIKHNGIAISYSVTSHLEDKVFVKGGVMIET</sequence>
<feature type="region of interest" description="Disordered" evidence="1">
    <location>
        <begin position="108"/>
        <end position="139"/>
    </location>
</feature>
<dbReference type="Pfam" id="PF08284">
    <property type="entry name" value="RVP_2"/>
    <property type="match status" value="1"/>
</dbReference>
<feature type="compositionally biased region" description="Low complexity" evidence="1">
    <location>
        <begin position="248"/>
        <end position="264"/>
    </location>
</feature>
<keyword evidence="4" id="KW-1185">Reference proteome</keyword>
<organism evidence="3 4">
    <name type="scientific">Cuscuta europaea</name>
    <name type="common">European dodder</name>
    <dbReference type="NCBI Taxonomy" id="41803"/>
    <lineage>
        <taxon>Eukaryota</taxon>
        <taxon>Viridiplantae</taxon>
        <taxon>Streptophyta</taxon>
        <taxon>Embryophyta</taxon>
        <taxon>Tracheophyta</taxon>
        <taxon>Spermatophyta</taxon>
        <taxon>Magnoliopsida</taxon>
        <taxon>eudicotyledons</taxon>
        <taxon>Gunneridae</taxon>
        <taxon>Pentapetalae</taxon>
        <taxon>asterids</taxon>
        <taxon>lamiids</taxon>
        <taxon>Solanales</taxon>
        <taxon>Convolvulaceae</taxon>
        <taxon>Cuscuteae</taxon>
        <taxon>Cuscuta</taxon>
        <taxon>Cuscuta subgen. Cuscuta</taxon>
    </lineage>
</organism>